<organism evidence="1">
    <name type="scientific">Salvia splendens</name>
    <name type="common">Scarlet sage</name>
    <dbReference type="NCBI Taxonomy" id="180675"/>
    <lineage>
        <taxon>Eukaryota</taxon>
        <taxon>Viridiplantae</taxon>
        <taxon>Streptophyta</taxon>
        <taxon>Embryophyta</taxon>
        <taxon>Tracheophyta</taxon>
        <taxon>Spermatophyta</taxon>
        <taxon>Magnoliopsida</taxon>
        <taxon>eudicotyledons</taxon>
        <taxon>Gunneridae</taxon>
        <taxon>Pentapetalae</taxon>
        <taxon>asterids</taxon>
        <taxon>lamiids</taxon>
        <taxon>Lamiales</taxon>
        <taxon>Lamiaceae</taxon>
        <taxon>Nepetoideae</taxon>
        <taxon>Mentheae</taxon>
        <taxon>Salviinae</taxon>
        <taxon>Salvia</taxon>
        <taxon>Salvia subgen. Calosphace</taxon>
        <taxon>core Calosphace</taxon>
    </lineage>
</organism>
<sequence length="107" mass="11604">MQNPTRSQISIKKSAISRKRIAISFKEGCEEEDEEEQQKIIAGDRALRGGGLPQCSRGAVAYSSQGGAREIASRRGCLTAISSNDMAATISIVVDEIGRMKMKMEGR</sequence>
<gene>
    <name evidence="1" type="ORF">SASPL_101635</name>
</gene>
<dbReference type="EMBL" id="PNBA02000001">
    <property type="protein sequence ID" value="KAG6436733.1"/>
    <property type="molecule type" value="Genomic_DNA"/>
</dbReference>
<comment type="caution">
    <text evidence="1">The sequence shown here is derived from an EMBL/GenBank/DDBJ whole genome shotgun (WGS) entry which is preliminary data.</text>
</comment>
<proteinExistence type="predicted"/>
<reference evidence="1" key="1">
    <citation type="submission" date="2018-01" db="EMBL/GenBank/DDBJ databases">
        <authorList>
            <person name="Mao J.F."/>
        </authorList>
    </citation>
    <scope>NUCLEOTIDE SEQUENCE</scope>
    <source>
        <strain evidence="1">Huo1</strain>
        <tissue evidence="1">Leaf</tissue>
    </source>
</reference>
<dbReference type="Proteomes" id="UP000298416">
    <property type="component" value="Unassembled WGS sequence"/>
</dbReference>
<accession>A0A8X8YPN2</accession>
<dbReference type="AlphaFoldDB" id="A0A8X8YPN2"/>
<protein>
    <submittedName>
        <fullName evidence="1">Uncharacterized protein</fullName>
    </submittedName>
</protein>
<name>A0A8X8YPN2_SALSN</name>
<evidence type="ECO:0000313" key="1">
    <source>
        <dbReference type="EMBL" id="KAG6436733.1"/>
    </source>
</evidence>
<reference evidence="1" key="2">
    <citation type="submission" date="2020-08" db="EMBL/GenBank/DDBJ databases">
        <title>Plant Genome Project.</title>
        <authorList>
            <person name="Zhang R.-G."/>
        </authorList>
    </citation>
    <scope>NUCLEOTIDE SEQUENCE</scope>
    <source>
        <strain evidence="1">Huo1</strain>
        <tissue evidence="1">Leaf</tissue>
    </source>
</reference>
<keyword evidence="2" id="KW-1185">Reference proteome</keyword>
<evidence type="ECO:0000313" key="2">
    <source>
        <dbReference type="Proteomes" id="UP000298416"/>
    </source>
</evidence>